<sequence>MMQKSRRNWSHLFAAGLLLAVSAFSVAAHAQKAFILSGDVPGTHDPSIMKEGNTWYVFATGKAPGGGQFEVRCSTDLHQWKACGQVFDEIPVWIQQRSPGTKELWAPDISFVNGEYRLYYAYSLFGKNTSGIALATNKTLDFSSPNYRWMDQGLVLESKASDNFNAIDPNFVRDESGHDWLSFGSFWDGIKMRRLNGKTGKLSATDTKLYSLARRAKPIDAAPAPPNMPPNWEAVEAPFIVLHNHYYYLFTSWDLCCRGTKSTYKTMVGRAKSVTGPYVDKTGKPLSEGGGSELLVANSRWLGPGGESILMNPNGDDLIVFHAYDAKTGKPSMQLSTIDWTGDWPHAQLGQE</sequence>
<evidence type="ECO:0000256" key="2">
    <source>
        <dbReference type="ARBA" id="ARBA00009865"/>
    </source>
</evidence>
<evidence type="ECO:0000313" key="11">
    <source>
        <dbReference type="EMBL" id="XBH13323.1"/>
    </source>
</evidence>
<feature type="binding site" evidence="7">
    <location>
        <position position="45"/>
    </location>
    <ligand>
        <name>substrate</name>
    </ligand>
</feature>
<dbReference type="InterPro" id="IPR023296">
    <property type="entry name" value="Glyco_hydro_beta-prop_sf"/>
</dbReference>
<evidence type="ECO:0000256" key="7">
    <source>
        <dbReference type="PIRSR" id="PIRSR026534-2"/>
    </source>
</evidence>
<dbReference type="GO" id="GO:0005975">
    <property type="term" value="P:carbohydrate metabolic process"/>
    <property type="evidence" value="ECO:0007669"/>
    <property type="project" value="InterPro"/>
</dbReference>
<dbReference type="Gene3D" id="2.115.10.20">
    <property type="entry name" value="Glycosyl hydrolase domain, family 43"/>
    <property type="match status" value="1"/>
</dbReference>
<dbReference type="Pfam" id="PF04616">
    <property type="entry name" value="Glyco_hydro_43"/>
    <property type="match status" value="1"/>
</dbReference>
<dbReference type="RefSeq" id="WP_348267395.1">
    <property type="nucleotide sequence ID" value="NZ_CP121194.1"/>
</dbReference>
<dbReference type="AlphaFoldDB" id="A0AAU7CYA6"/>
<dbReference type="PANTHER" id="PTHR43301">
    <property type="entry name" value="ARABINAN ENDO-1,5-ALPHA-L-ARABINOSIDASE"/>
    <property type="match status" value="1"/>
</dbReference>
<evidence type="ECO:0000313" key="10">
    <source>
        <dbReference type="EMBL" id="XBH09887.1"/>
    </source>
</evidence>
<protein>
    <submittedName>
        <fullName evidence="10">Arabinan endo-1,5-alpha-L-arabinosidase</fullName>
    </submittedName>
</protein>
<feature type="active site" description="Proton acceptor" evidence="6">
    <location>
        <position position="45"/>
    </location>
</feature>
<evidence type="ECO:0000256" key="6">
    <source>
        <dbReference type="PIRSR" id="PIRSR026534-1"/>
    </source>
</evidence>
<accession>A0AAU7CYA6</accession>
<reference evidence="10" key="1">
    <citation type="submission" date="2023-03" db="EMBL/GenBank/DDBJ databases">
        <title>Edaphobacter sp.</title>
        <authorList>
            <person name="Huber K.J."/>
            <person name="Papendorf J."/>
            <person name="Pilke C."/>
            <person name="Bunk B."/>
            <person name="Sproeer C."/>
            <person name="Pester M."/>
        </authorList>
    </citation>
    <scope>NUCLEOTIDE SEQUENCE</scope>
    <source>
        <strain evidence="10">DSM 109919</strain>
        <strain evidence="11">DSM 109920</strain>
    </source>
</reference>
<evidence type="ECO:0000256" key="9">
    <source>
        <dbReference type="SAM" id="SignalP"/>
    </source>
</evidence>
<dbReference type="CDD" id="cd08998">
    <property type="entry name" value="GH43_Arb43a-like"/>
    <property type="match status" value="1"/>
</dbReference>
<dbReference type="PIRSF" id="PIRSF026534">
    <property type="entry name" value="Endo_alpha-L-arabinosidase"/>
    <property type="match status" value="1"/>
</dbReference>
<feature type="chain" id="PRO_5043288476" evidence="9">
    <location>
        <begin position="31"/>
        <end position="352"/>
    </location>
</feature>
<dbReference type="EMBL" id="CP121194">
    <property type="protein sequence ID" value="XBH09887.1"/>
    <property type="molecule type" value="Genomic_DNA"/>
</dbReference>
<organism evidence="10">
    <name type="scientific">Edaphobacter paludis</name>
    <dbReference type="NCBI Taxonomy" id="3035702"/>
    <lineage>
        <taxon>Bacteria</taxon>
        <taxon>Pseudomonadati</taxon>
        <taxon>Acidobacteriota</taxon>
        <taxon>Terriglobia</taxon>
        <taxon>Terriglobales</taxon>
        <taxon>Acidobacteriaceae</taxon>
        <taxon>Edaphobacter</taxon>
    </lineage>
</organism>
<evidence type="ECO:0000256" key="8">
    <source>
        <dbReference type="PIRSR" id="PIRSR606710-2"/>
    </source>
</evidence>
<feature type="signal peptide" evidence="9">
    <location>
        <begin position="1"/>
        <end position="30"/>
    </location>
</feature>
<dbReference type="InterPro" id="IPR006710">
    <property type="entry name" value="Glyco_hydro_43"/>
</dbReference>
<dbReference type="SUPFAM" id="SSF75005">
    <property type="entry name" value="Arabinanase/levansucrase/invertase"/>
    <property type="match status" value="1"/>
</dbReference>
<keyword evidence="4 5" id="KW-0326">Glycosidase</keyword>
<comment type="pathway">
    <text evidence="1 5">Glycan metabolism; L-arabinan degradation.</text>
</comment>
<dbReference type="InterPro" id="IPR016840">
    <property type="entry name" value="Glyco_hydro_43_endo_a_Ara-ase"/>
</dbReference>
<evidence type="ECO:0000256" key="1">
    <source>
        <dbReference type="ARBA" id="ARBA00004834"/>
    </source>
</evidence>
<feature type="active site" description="Proton donor" evidence="6">
    <location>
        <position position="236"/>
    </location>
</feature>
<comment type="similarity">
    <text evidence="2 5">Belongs to the glycosyl hydrolase 43 family.</text>
</comment>
<feature type="binding site" evidence="7">
    <location>
        <begin position="165"/>
        <end position="168"/>
    </location>
    <ligand>
        <name>substrate</name>
    </ligand>
</feature>
<proteinExistence type="inferred from homology"/>
<feature type="site" description="Important for catalytic activity, responsible for pKa modulation of the active site Glu and correct orientation of both the proton donor and substrate" evidence="8">
    <location>
        <position position="168"/>
    </location>
</feature>
<feature type="binding site" evidence="7">
    <location>
        <begin position="185"/>
        <end position="187"/>
    </location>
    <ligand>
        <name>substrate</name>
    </ligand>
</feature>
<evidence type="ECO:0000256" key="5">
    <source>
        <dbReference type="PIRNR" id="PIRNR026534"/>
    </source>
</evidence>
<dbReference type="PANTHER" id="PTHR43301:SF3">
    <property type="entry name" value="ARABINAN ENDO-1,5-ALPHA-L-ARABINOSIDASE A-RELATED"/>
    <property type="match status" value="1"/>
</dbReference>
<gene>
    <name evidence="10" type="ORF">P4G45_15575</name>
    <name evidence="11" type="ORF">P8936_16785</name>
</gene>
<dbReference type="InterPro" id="IPR050727">
    <property type="entry name" value="GH43_arabinanases"/>
</dbReference>
<keyword evidence="9" id="KW-0732">Signal</keyword>
<dbReference type="GO" id="GO:0046558">
    <property type="term" value="F:arabinan endo-1,5-alpha-L-arabinosidase activity"/>
    <property type="evidence" value="ECO:0007669"/>
    <property type="project" value="InterPro"/>
</dbReference>
<dbReference type="KEGG" id="epl:P4G45_15575"/>
<name>A0AAU7CYA6_9BACT</name>
<evidence type="ECO:0000256" key="3">
    <source>
        <dbReference type="ARBA" id="ARBA00022801"/>
    </source>
</evidence>
<accession>A0AAU7D7W9</accession>
<keyword evidence="3 5" id="KW-0378">Hydrolase</keyword>
<feature type="binding site" evidence="7">
    <location>
        <position position="126"/>
    </location>
    <ligand>
        <name>substrate</name>
    </ligand>
</feature>
<evidence type="ECO:0000256" key="4">
    <source>
        <dbReference type="ARBA" id="ARBA00023295"/>
    </source>
</evidence>
<dbReference type="EMBL" id="CP121195">
    <property type="protein sequence ID" value="XBH13323.1"/>
    <property type="molecule type" value="Genomic_DNA"/>
</dbReference>